<dbReference type="Proteomes" id="UP000033054">
    <property type="component" value="Chromosome"/>
</dbReference>
<dbReference type="EMBL" id="CP010429">
    <property type="protein sequence ID" value="AKD58588.1"/>
    <property type="molecule type" value="Genomic_DNA"/>
</dbReference>
<organism evidence="1 2">
    <name type="scientific">Spirosoma radiotolerans</name>
    <dbReference type="NCBI Taxonomy" id="1379870"/>
    <lineage>
        <taxon>Bacteria</taxon>
        <taxon>Pseudomonadati</taxon>
        <taxon>Bacteroidota</taxon>
        <taxon>Cytophagia</taxon>
        <taxon>Cytophagales</taxon>
        <taxon>Cytophagaceae</taxon>
        <taxon>Spirosoma</taxon>
    </lineage>
</organism>
<dbReference type="PATRIC" id="fig|1379870.5.peg.3630"/>
<dbReference type="GO" id="GO:0005975">
    <property type="term" value="P:carbohydrate metabolic process"/>
    <property type="evidence" value="ECO:0007669"/>
    <property type="project" value="InterPro"/>
</dbReference>
<gene>
    <name evidence="1" type="ORF">SD10_16725</name>
</gene>
<protein>
    <submittedName>
        <fullName evidence="1">Polysaccharide deacetylase</fullName>
    </submittedName>
</protein>
<dbReference type="STRING" id="1379870.SD10_16725"/>
<dbReference type="AlphaFoldDB" id="A0A0E4A0A9"/>
<accession>A0A0E4A0A9</accession>
<reference evidence="1 2" key="1">
    <citation type="journal article" date="2014" name="Curr. Microbiol.">
        <title>Spirosoma radiotolerans sp. nov., a gamma-radiation-resistant bacterium isolated from gamma ray-irradiated soil.</title>
        <authorList>
            <person name="Lee J.J."/>
            <person name="Srinivasan S."/>
            <person name="Lim S."/>
            <person name="Joe M."/>
            <person name="Im S."/>
            <person name="Bae S.I."/>
            <person name="Park K.R."/>
            <person name="Han J.H."/>
            <person name="Park S.H."/>
            <person name="Joo B.M."/>
            <person name="Park S.J."/>
            <person name="Kim M.K."/>
        </authorList>
    </citation>
    <scope>NUCLEOTIDE SEQUENCE [LARGE SCALE GENOMIC DNA]</scope>
    <source>
        <strain evidence="1 2">DG5A</strain>
    </source>
</reference>
<evidence type="ECO:0000313" key="1">
    <source>
        <dbReference type="EMBL" id="AKD58588.1"/>
    </source>
</evidence>
<keyword evidence="2" id="KW-1185">Reference proteome</keyword>
<name>A0A0E4A0A9_9BACT</name>
<dbReference type="KEGG" id="srd:SD10_16725"/>
<dbReference type="OrthoDB" id="1331280at2"/>
<proteinExistence type="predicted"/>
<dbReference type="Gene3D" id="3.20.20.370">
    <property type="entry name" value="Glycoside hydrolase/deacetylase"/>
    <property type="match status" value="1"/>
</dbReference>
<sequence length="310" mass="35114">MLVSWANATAFAQLTAYRVFFGITNQPPRQVVLRQWRQDGQTHYLTLNPKTLETALVNLPENQVKALAWPATLQTVIETPYGRALRLEQQRDTHLQDAGIERTDTTERGFSLTIDLCPSTKPLTRSVFEQLIRAFEPEEKPIPVTITITGLWMENHAQDLAYLKDLVSRGDLAITWVNHSFHHRYNPQLPLAINFMLEASTNISDEVLLNEQAMLRNGLKPSIFFRFPGLVSDKGVFDRILAFGLLPIGSDAWLAKNQQPRQGSLVLIHANGNEPVGIADFITLIRNKSSFIRNKTWLLYDLPESVASEK</sequence>
<dbReference type="SUPFAM" id="SSF88713">
    <property type="entry name" value="Glycoside hydrolase/deacetylase"/>
    <property type="match status" value="1"/>
</dbReference>
<dbReference type="HOGENOM" id="CLU_078784_0_0_10"/>
<evidence type="ECO:0000313" key="2">
    <source>
        <dbReference type="Proteomes" id="UP000033054"/>
    </source>
</evidence>
<dbReference type="InterPro" id="IPR011330">
    <property type="entry name" value="Glyco_hydro/deAcase_b/a-brl"/>
</dbReference>